<proteinExistence type="predicted"/>
<accession>A0A183MPB4</accession>
<gene>
    <name evidence="1" type="ORF">SMRZ_LOCUS17889</name>
</gene>
<dbReference type="AlphaFoldDB" id="A0A183MPB4"/>
<dbReference type="Proteomes" id="UP000277204">
    <property type="component" value="Unassembled WGS sequence"/>
</dbReference>
<organism evidence="1 2">
    <name type="scientific">Schistosoma margrebowiei</name>
    <dbReference type="NCBI Taxonomy" id="48269"/>
    <lineage>
        <taxon>Eukaryota</taxon>
        <taxon>Metazoa</taxon>
        <taxon>Spiralia</taxon>
        <taxon>Lophotrochozoa</taxon>
        <taxon>Platyhelminthes</taxon>
        <taxon>Trematoda</taxon>
        <taxon>Digenea</taxon>
        <taxon>Strigeidida</taxon>
        <taxon>Schistosomatoidea</taxon>
        <taxon>Schistosomatidae</taxon>
        <taxon>Schistosoma</taxon>
    </lineage>
</organism>
<protein>
    <submittedName>
        <fullName evidence="1">Uncharacterized protein</fullName>
    </submittedName>
</protein>
<dbReference type="EMBL" id="UZAI01017490">
    <property type="protein sequence ID" value="VDP25629.1"/>
    <property type="molecule type" value="Genomic_DNA"/>
</dbReference>
<evidence type="ECO:0000313" key="2">
    <source>
        <dbReference type="Proteomes" id="UP000277204"/>
    </source>
</evidence>
<reference evidence="1 2" key="1">
    <citation type="submission" date="2018-11" db="EMBL/GenBank/DDBJ databases">
        <authorList>
            <consortium name="Pathogen Informatics"/>
        </authorList>
    </citation>
    <scope>NUCLEOTIDE SEQUENCE [LARGE SCALE GENOMIC DNA]</scope>
    <source>
        <strain evidence="1 2">Zambia</strain>
    </source>
</reference>
<sequence>MEDDLKEITKALTPTFQEVLRYNKHHHKEWISSDTLDKIEEKKKRKTAVNNSRTRIEKVKAQTRYTEVNKMVKGKVRSDKQKYVRKAAREDTMENYVINRRNWQINIVNRETSQGQRRKAIQ</sequence>
<keyword evidence="2" id="KW-1185">Reference proteome</keyword>
<name>A0A183MPB4_9TREM</name>
<evidence type="ECO:0000313" key="1">
    <source>
        <dbReference type="EMBL" id="VDP25629.1"/>
    </source>
</evidence>